<accession>A0A3S2UXG5</accession>
<evidence type="ECO:0000256" key="3">
    <source>
        <dbReference type="ARBA" id="ARBA00022452"/>
    </source>
</evidence>
<dbReference type="RefSeq" id="WP_127705253.1">
    <property type="nucleotide sequence ID" value="NZ_SACO01000001.1"/>
</dbReference>
<dbReference type="GO" id="GO:0009279">
    <property type="term" value="C:cell outer membrane"/>
    <property type="evidence" value="ECO:0007669"/>
    <property type="project" value="UniProtKB-SubCell"/>
</dbReference>
<dbReference type="OrthoDB" id="9760333at2"/>
<keyword evidence="5" id="KW-0812">Transmembrane</keyword>
<gene>
    <name evidence="15" type="ORF">EOE18_00880</name>
</gene>
<dbReference type="InterPro" id="IPR037066">
    <property type="entry name" value="Plug_dom_sf"/>
</dbReference>
<evidence type="ECO:0000256" key="2">
    <source>
        <dbReference type="ARBA" id="ARBA00022448"/>
    </source>
</evidence>
<dbReference type="InterPro" id="IPR000531">
    <property type="entry name" value="Beta-barrel_TonB"/>
</dbReference>
<dbReference type="PANTHER" id="PTHR32552">
    <property type="entry name" value="FERRICHROME IRON RECEPTOR-RELATED"/>
    <property type="match status" value="1"/>
</dbReference>
<protein>
    <submittedName>
        <fullName evidence="15">TonB-dependent receptor</fullName>
    </submittedName>
</protein>
<dbReference type="Pfam" id="PF07715">
    <property type="entry name" value="Plug"/>
    <property type="match status" value="1"/>
</dbReference>
<feature type="chain" id="PRO_5018755326" evidence="12">
    <location>
        <begin position="36"/>
        <end position="829"/>
    </location>
</feature>
<feature type="domain" description="TonB-dependent receptor plug" evidence="14">
    <location>
        <begin position="63"/>
        <end position="168"/>
    </location>
</feature>
<feature type="domain" description="TonB-dependent receptor-like beta-barrel" evidence="13">
    <location>
        <begin position="273"/>
        <end position="789"/>
    </location>
</feature>
<dbReference type="InterPro" id="IPR036942">
    <property type="entry name" value="Beta-barrel_TonB_sf"/>
</dbReference>
<evidence type="ECO:0000256" key="6">
    <source>
        <dbReference type="ARBA" id="ARBA00023004"/>
    </source>
</evidence>
<comment type="similarity">
    <text evidence="11">Belongs to the TonB-dependent receptor family.</text>
</comment>
<dbReference type="Pfam" id="PF00593">
    <property type="entry name" value="TonB_dep_Rec_b-barrel"/>
    <property type="match status" value="1"/>
</dbReference>
<keyword evidence="6" id="KW-0408">Iron</keyword>
<evidence type="ECO:0000256" key="9">
    <source>
        <dbReference type="ARBA" id="ARBA00023136"/>
    </source>
</evidence>
<evidence type="ECO:0000256" key="10">
    <source>
        <dbReference type="ARBA" id="ARBA00023237"/>
    </source>
</evidence>
<sequence length="829" mass="90513">MKIEGKTRKSLMLRALGAASILTPVALLASGPAHAAEAEPAAAAEAGPVGDIVVTATRRSESLQKVPISLQALSPETLQQHQVAAFADYVQMLPSVSFATLGPGRSNLYFRGISVGGGQLPTVGVYLNDIPVTQAGRMLDPHMYDIERVEALSGPQGTLFGASSLAGTLRIITNKAKIGKFEAGYDVQLNKFGKGDFGQMFEGFVNLPVNDKIAVRLMGYYKKEGGYIDNVAGSLTYKSIGMTINNSAIAQKDYNPNYEFGGRATATIQLNDDWSIVPELTYQNLNSKGGYNYDPDVGDLKVHDYSETYNKDKWAQAALTIHGKIADFDVVSATGYLKRKIRNANDYTYYTVTYDGFAANDPGYMEYMKFTDKTTGKTIDPTQKYLGHLRQQKFTQELRISTPKDWKLQMTVGGFYQFQKNQNDGSYYISGLSNATSLGIAGGGLYSPALPGVVNKDAFYIVENDQHYKDGAIFAEANYEILNNVKLNGGIRYFITDNGQYGFNGIWRSARSTTTARSLVTGQMGCGFNAASGYAWNHPYRLSCINTSIGYHQVGETHKLGVSWQVQPSKMVYFTYSTGFRPGGASRLAGSKPYVADTLSNFEVGFKTSWGSNFRLNGAVYMENWNGIQYGVVPFGFQGAGVTVNAGNAKVYGVELDGTLKLGKLTLSGSGAYNDAKLSTNFCNLDPVLRVVSLSSCDVSQAGTVAAAKGTRLPRQPKLKMQGSARYETTLGDYDAFLQGTMFYQTNSTSDLDTYKNSLLGNTKGFASFDFSAGIKKDQWNAEIFVQNLFDKRGILSKNTFCSIEYCADSARSFPIKPQFYGVKFGHKF</sequence>
<keyword evidence="2" id="KW-0813">Transport</keyword>
<dbReference type="EMBL" id="SACO01000001">
    <property type="protein sequence ID" value="RVU07673.1"/>
    <property type="molecule type" value="Genomic_DNA"/>
</dbReference>
<evidence type="ECO:0000256" key="12">
    <source>
        <dbReference type="SAM" id="SignalP"/>
    </source>
</evidence>
<dbReference type="GO" id="GO:0006826">
    <property type="term" value="P:iron ion transport"/>
    <property type="evidence" value="ECO:0007669"/>
    <property type="project" value="UniProtKB-KW"/>
</dbReference>
<evidence type="ECO:0000256" key="7">
    <source>
        <dbReference type="ARBA" id="ARBA00023065"/>
    </source>
</evidence>
<reference evidence="15 16" key="1">
    <citation type="submission" date="2019-01" db="EMBL/GenBank/DDBJ databases">
        <authorList>
            <person name="Chen W.-M."/>
        </authorList>
    </citation>
    <scope>NUCLEOTIDE SEQUENCE [LARGE SCALE GENOMIC DNA]</scope>
    <source>
        <strain evidence="15 16">FSY-9</strain>
    </source>
</reference>
<proteinExistence type="inferred from homology"/>
<dbReference type="InterPro" id="IPR012910">
    <property type="entry name" value="Plug_dom"/>
</dbReference>
<keyword evidence="7" id="KW-0406">Ion transport</keyword>
<dbReference type="Gene3D" id="2.40.170.20">
    <property type="entry name" value="TonB-dependent receptor, beta-barrel domain"/>
    <property type="match status" value="1"/>
</dbReference>
<dbReference type="Gene3D" id="2.170.130.10">
    <property type="entry name" value="TonB-dependent receptor, plug domain"/>
    <property type="match status" value="1"/>
</dbReference>
<dbReference type="SUPFAM" id="SSF56935">
    <property type="entry name" value="Porins"/>
    <property type="match status" value="1"/>
</dbReference>
<keyword evidence="8 11" id="KW-0798">TonB box</keyword>
<evidence type="ECO:0000259" key="13">
    <source>
        <dbReference type="Pfam" id="PF00593"/>
    </source>
</evidence>
<dbReference type="InterPro" id="IPR039426">
    <property type="entry name" value="TonB-dep_rcpt-like"/>
</dbReference>
<keyword evidence="3" id="KW-1134">Transmembrane beta strand</keyword>
<keyword evidence="9 11" id="KW-0472">Membrane</keyword>
<keyword evidence="4" id="KW-0410">Iron transport</keyword>
<evidence type="ECO:0000256" key="11">
    <source>
        <dbReference type="RuleBase" id="RU003357"/>
    </source>
</evidence>
<evidence type="ECO:0000256" key="1">
    <source>
        <dbReference type="ARBA" id="ARBA00004571"/>
    </source>
</evidence>
<feature type="signal peptide" evidence="12">
    <location>
        <begin position="1"/>
        <end position="35"/>
    </location>
</feature>
<keyword evidence="10" id="KW-0998">Cell outer membrane</keyword>
<comment type="subcellular location">
    <subcellularLocation>
        <location evidence="1">Cell outer membrane</location>
        <topology evidence="1">Multi-pass membrane protein</topology>
    </subcellularLocation>
</comment>
<evidence type="ECO:0000256" key="5">
    <source>
        <dbReference type="ARBA" id="ARBA00022692"/>
    </source>
</evidence>
<dbReference type="Proteomes" id="UP000282837">
    <property type="component" value="Unassembled WGS sequence"/>
</dbReference>
<keyword evidence="12" id="KW-0732">Signal</keyword>
<name>A0A3S2UXG5_9SPHN</name>
<evidence type="ECO:0000313" key="16">
    <source>
        <dbReference type="Proteomes" id="UP000282837"/>
    </source>
</evidence>
<organism evidence="15 16">
    <name type="scientific">Novosphingobium umbonatum</name>
    <dbReference type="NCBI Taxonomy" id="1908524"/>
    <lineage>
        <taxon>Bacteria</taxon>
        <taxon>Pseudomonadati</taxon>
        <taxon>Pseudomonadota</taxon>
        <taxon>Alphaproteobacteria</taxon>
        <taxon>Sphingomonadales</taxon>
        <taxon>Sphingomonadaceae</taxon>
        <taxon>Novosphingobium</taxon>
    </lineage>
</organism>
<keyword evidence="15" id="KW-0675">Receptor</keyword>
<dbReference type="AlphaFoldDB" id="A0A3S2UXG5"/>
<keyword evidence="16" id="KW-1185">Reference proteome</keyword>
<evidence type="ECO:0000313" key="15">
    <source>
        <dbReference type="EMBL" id="RVU07673.1"/>
    </source>
</evidence>
<evidence type="ECO:0000256" key="4">
    <source>
        <dbReference type="ARBA" id="ARBA00022496"/>
    </source>
</evidence>
<evidence type="ECO:0000256" key="8">
    <source>
        <dbReference type="ARBA" id="ARBA00023077"/>
    </source>
</evidence>
<evidence type="ECO:0000259" key="14">
    <source>
        <dbReference type="Pfam" id="PF07715"/>
    </source>
</evidence>
<comment type="caution">
    <text evidence="15">The sequence shown here is derived from an EMBL/GenBank/DDBJ whole genome shotgun (WGS) entry which is preliminary data.</text>
</comment>
<dbReference type="PANTHER" id="PTHR32552:SF81">
    <property type="entry name" value="TONB-DEPENDENT OUTER MEMBRANE RECEPTOR"/>
    <property type="match status" value="1"/>
</dbReference>